<evidence type="ECO:0000313" key="2">
    <source>
        <dbReference type="Proteomes" id="UP000327013"/>
    </source>
</evidence>
<dbReference type="Proteomes" id="UP000327013">
    <property type="component" value="Unassembled WGS sequence"/>
</dbReference>
<dbReference type="EMBL" id="VIBQ01000016">
    <property type="protein sequence ID" value="KAB8356512.1"/>
    <property type="molecule type" value="Genomic_DNA"/>
</dbReference>
<name>A0A5N6KXV0_9ROSI</name>
<protein>
    <submittedName>
        <fullName evidence="1">Uncharacterized protein</fullName>
    </submittedName>
</protein>
<comment type="caution">
    <text evidence="1">The sequence shown here is derived from an EMBL/GenBank/DDBJ whole genome shotgun (WGS) entry which is preliminary data.</text>
</comment>
<gene>
    <name evidence="1" type="ORF">FH972_024095</name>
</gene>
<keyword evidence="2" id="KW-1185">Reference proteome</keyword>
<proteinExistence type="predicted"/>
<evidence type="ECO:0000313" key="1">
    <source>
        <dbReference type="EMBL" id="KAB8356512.1"/>
    </source>
</evidence>
<reference evidence="1 2" key="1">
    <citation type="submission" date="2019-06" db="EMBL/GenBank/DDBJ databases">
        <title>A chromosomal-level reference genome of Carpinus fangiana (Coryloideae, Betulaceae).</title>
        <authorList>
            <person name="Yang X."/>
            <person name="Wang Z."/>
            <person name="Zhang L."/>
            <person name="Hao G."/>
            <person name="Liu J."/>
            <person name="Yang Y."/>
        </authorList>
    </citation>
    <scope>NUCLEOTIDE SEQUENCE [LARGE SCALE GENOMIC DNA]</scope>
    <source>
        <strain evidence="1">Cfa_2016G</strain>
        <tissue evidence="1">Leaf</tissue>
    </source>
</reference>
<dbReference type="AlphaFoldDB" id="A0A5N6KXV0"/>
<accession>A0A5N6KXV0</accession>
<sequence length="116" mass="12957">MSTKHFEFQNLGRQNLEESCRATLEAADKLSPTSRCDFKWDAPGTAFSKPPPNTIALLIDATKIDGSARILDENSEQVFAVGVEVENKGYQVLVLIEQGWELFTQRQVDIAWIVAT</sequence>
<organism evidence="1 2">
    <name type="scientific">Carpinus fangiana</name>
    <dbReference type="NCBI Taxonomy" id="176857"/>
    <lineage>
        <taxon>Eukaryota</taxon>
        <taxon>Viridiplantae</taxon>
        <taxon>Streptophyta</taxon>
        <taxon>Embryophyta</taxon>
        <taxon>Tracheophyta</taxon>
        <taxon>Spermatophyta</taxon>
        <taxon>Magnoliopsida</taxon>
        <taxon>eudicotyledons</taxon>
        <taxon>Gunneridae</taxon>
        <taxon>Pentapetalae</taxon>
        <taxon>rosids</taxon>
        <taxon>fabids</taxon>
        <taxon>Fagales</taxon>
        <taxon>Betulaceae</taxon>
        <taxon>Carpinus</taxon>
    </lineage>
</organism>